<dbReference type="AlphaFoldDB" id="A0A0F9AY89"/>
<organism evidence="2">
    <name type="scientific">marine sediment metagenome</name>
    <dbReference type="NCBI Taxonomy" id="412755"/>
    <lineage>
        <taxon>unclassified sequences</taxon>
        <taxon>metagenomes</taxon>
        <taxon>ecological metagenomes</taxon>
    </lineage>
</organism>
<evidence type="ECO:0000256" key="1">
    <source>
        <dbReference type="SAM" id="MobiDB-lite"/>
    </source>
</evidence>
<name>A0A0F9AY89_9ZZZZ</name>
<feature type="compositionally biased region" description="Polar residues" evidence="1">
    <location>
        <begin position="44"/>
        <end position="53"/>
    </location>
</feature>
<sequence>VLEIASWAKREGLAEPVILHVKADDVVGTAEGDSPIFPAGKLGQSPSHSSAAS</sequence>
<proteinExistence type="predicted"/>
<reference evidence="2" key="1">
    <citation type="journal article" date="2015" name="Nature">
        <title>Complex archaea that bridge the gap between prokaryotes and eukaryotes.</title>
        <authorList>
            <person name="Spang A."/>
            <person name="Saw J.H."/>
            <person name="Jorgensen S.L."/>
            <person name="Zaremba-Niedzwiedzka K."/>
            <person name="Martijn J."/>
            <person name="Lind A.E."/>
            <person name="van Eijk R."/>
            <person name="Schleper C."/>
            <person name="Guy L."/>
            <person name="Ettema T.J."/>
        </authorList>
    </citation>
    <scope>NUCLEOTIDE SEQUENCE</scope>
</reference>
<protein>
    <submittedName>
        <fullName evidence="2">Uncharacterized protein</fullName>
    </submittedName>
</protein>
<gene>
    <name evidence="2" type="ORF">LCGC14_2595610</name>
</gene>
<accession>A0A0F9AY89</accession>
<feature type="non-terminal residue" evidence="2">
    <location>
        <position position="1"/>
    </location>
</feature>
<feature type="region of interest" description="Disordered" evidence="1">
    <location>
        <begin position="33"/>
        <end position="53"/>
    </location>
</feature>
<dbReference type="EMBL" id="LAZR01043683">
    <property type="protein sequence ID" value="KKL06477.1"/>
    <property type="molecule type" value="Genomic_DNA"/>
</dbReference>
<comment type="caution">
    <text evidence="2">The sequence shown here is derived from an EMBL/GenBank/DDBJ whole genome shotgun (WGS) entry which is preliminary data.</text>
</comment>
<evidence type="ECO:0000313" key="2">
    <source>
        <dbReference type="EMBL" id="KKL06477.1"/>
    </source>
</evidence>